<sequence>MIRTLGIDLGTTNSVVAQLRRGEPEIVYNKQNQEATPSVVGRGRRGELLVGTSARGRMATDGENVIRSAKRFMGRKFRDPQVQAALGELDYKVTAGLDGDVNVWLDGRSYTPIEISAIILRKLKEDAEGRAGAPFQRAVITVPAYFGERQVAATQEAGRLAGFHVLRIINEPTAAALAYGMTGDLGEDGRTVLVYDLGGGTFDISILLLIPGSCQVLGIEGDNLLGGDDFDKAITSALLDDIKAEYGADYQPHRLDRSRITGTAEATKIDLSSQQATEVTLAGIGDGSQIFEAEFDRTRFERLIEDQIERTIELTHKAIMEANLTVADIDEVLLVGGSTSIPLVIRRLGEVFGPKRIKLGGNPMQCVALGAAVQSALLGEVECAECHQLGALTDEVCTGCQASLVGAERISCPTCYLPVSPDESACPKCHQALDGSGSTSGGVSSGPAGAARPVPAARQEPRSCPRCGTPAAPGDRECDLCGSPLAGQAGADTQADGPSGLRCAECRTVNEPGAETCSGCGAWLQVANPFDITPKSLGIELNDGSFAVIIPKNSSYPTTDPVSRDFHVAGSGRQRLEVAVFEGDREIAQQNELIGHLSLRLPDGFSGRVPVTVSFGLSQDRTITLSVRIHGGPQRTVKLERVTLEPELKAQLDEKRMAIEGYTERWEDELTDAERRAARKAIEDLDDVSAGQTRGRSAEELLRAFEEQARIQSRARGTDAYLGAVLAFCDKLLSDEDLAAIRRARKELKSARDRADFEAMKRLTLAADRLTDSMGPNVLMVTYSHVFVSQNLLSPALSQRLRSALRAIDEGMEEANLEKVNQALSALVGLHAEALREMDDAPAPDIHSTPVRPE</sequence>
<dbReference type="InterPro" id="IPR036280">
    <property type="entry name" value="Multihaem_cyt_sf"/>
</dbReference>
<evidence type="ECO:0000256" key="7">
    <source>
        <dbReference type="SAM" id="MobiDB-lite"/>
    </source>
</evidence>
<evidence type="ECO:0000256" key="4">
    <source>
        <dbReference type="ARBA" id="ARBA00022840"/>
    </source>
</evidence>
<dbReference type="Proteomes" id="UP001592581">
    <property type="component" value="Unassembled WGS sequence"/>
</dbReference>
<dbReference type="PRINTS" id="PR00301">
    <property type="entry name" value="HEATSHOCK70"/>
</dbReference>
<dbReference type="Gene3D" id="2.60.34.10">
    <property type="entry name" value="Substrate Binding Domain Of DNAk, Chain A, domain 1"/>
    <property type="match status" value="1"/>
</dbReference>
<dbReference type="SUPFAM" id="SSF100920">
    <property type="entry name" value="Heat shock protein 70kD (HSP70), peptide-binding domain"/>
    <property type="match status" value="1"/>
</dbReference>
<evidence type="ECO:0000259" key="8">
    <source>
        <dbReference type="Pfam" id="PF12773"/>
    </source>
</evidence>
<name>A0ABV6XX01_9ACTN</name>
<dbReference type="PANTHER" id="PTHR19375">
    <property type="entry name" value="HEAT SHOCK PROTEIN 70KDA"/>
    <property type="match status" value="1"/>
</dbReference>
<dbReference type="Gene3D" id="3.90.640.10">
    <property type="entry name" value="Actin, Chain A, domain 4"/>
    <property type="match status" value="1"/>
</dbReference>
<reference evidence="9 10" key="1">
    <citation type="submission" date="2024-06" db="EMBL/GenBank/DDBJ databases">
        <authorList>
            <person name="Lee S.D."/>
        </authorList>
    </citation>
    <scope>NUCLEOTIDE SEQUENCE [LARGE SCALE GENOMIC DNA]</scope>
    <source>
        <strain evidence="9 10">N1-10</strain>
    </source>
</reference>
<evidence type="ECO:0000256" key="2">
    <source>
        <dbReference type="ARBA" id="ARBA00022553"/>
    </source>
</evidence>
<evidence type="ECO:0000256" key="1">
    <source>
        <dbReference type="ARBA" id="ARBA00007381"/>
    </source>
</evidence>
<evidence type="ECO:0000256" key="3">
    <source>
        <dbReference type="ARBA" id="ARBA00022741"/>
    </source>
</evidence>
<dbReference type="Pfam" id="PF00012">
    <property type="entry name" value="HSP70"/>
    <property type="match status" value="2"/>
</dbReference>
<feature type="domain" description="DZANK-type" evidence="8">
    <location>
        <begin position="464"/>
        <end position="521"/>
    </location>
</feature>
<evidence type="ECO:0000256" key="6">
    <source>
        <dbReference type="ARBA" id="ARBA00023186"/>
    </source>
</evidence>
<dbReference type="Gene3D" id="3.30.420.40">
    <property type="match status" value="2"/>
</dbReference>
<dbReference type="PROSITE" id="PS00329">
    <property type="entry name" value="HSP70_2"/>
    <property type="match status" value="1"/>
</dbReference>
<feature type="compositionally biased region" description="Low complexity" evidence="7">
    <location>
        <begin position="445"/>
        <end position="458"/>
    </location>
</feature>
<evidence type="ECO:0000313" key="10">
    <source>
        <dbReference type="Proteomes" id="UP001592581"/>
    </source>
</evidence>
<organism evidence="9 10">
    <name type="scientific">Streptacidiphilus jeojiensis</name>
    <dbReference type="NCBI Taxonomy" id="3229225"/>
    <lineage>
        <taxon>Bacteria</taxon>
        <taxon>Bacillati</taxon>
        <taxon>Actinomycetota</taxon>
        <taxon>Actinomycetes</taxon>
        <taxon>Kitasatosporales</taxon>
        <taxon>Streptomycetaceae</taxon>
        <taxon>Streptacidiphilus</taxon>
    </lineage>
</organism>
<comment type="similarity">
    <text evidence="1">Belongs to the heat shock protein 70 family.</text>
</comment>
<proteinExistence type="inferred from homology"/>
<accession>A0ABV6XX01</accession>
<dbReference type="InterPro" id="IPR025874">
    <property type="entry name" value="DZR"/>
</dbReference>
<keyword evidence="5" id="KW-0346">Stress response</keyword>
<evidence type="ECO:0000313" key="9">
    <source>
        <dbReference type="EMBL" id="MFC1442793.1"/>
    </source>
</evidence>
<keyword evidence="2" id="KW-0597">Phosphoprotein</keyword>
<keyword evidence="10" id="KW-1185">Reference proteome</keyword>
<dbReference type="SUPFAM" id="SSF53067">
    <property type="entry name" value="Actin-like ATPase domain"/>
    <property type="match status" value="2"/>
</dbReference>
<dbReference type="InterPro" id="IPR018181">
    <property type="entry name" value="Heat_shock_70_CS"/>
</dbReference>
<protein>
    <submittedName>
        <fullName evidence="9">Hsp70 family protein</fullName>
    </submittedName>
</protein>
<feature type="region of interest" description="Disordered" evidence="7">
    <location>
        <begin position="437"/>
        <end position="468"/>
    </location>
</feature>
<gene>
    <name evidence="9" type="ORF">ABUW04_31545</name>
</gene>
<keyword evidence="3" id="KW-0547">Nucleotide-binding</keyword>
<dbReference type="RefSeq" id="WP_380567901.1">
    <property type="nucleotide sequence ID" value="NZ_JBEUKS010000014.1"/>
</dbReference>
<dbReference type="InterPro" id="IPR029047">
    <property type="entry name" value="HSP70_peptide-bd_sf"/>
</dbReference>
<dbReference type="SUPFAM" id="SSF48695">
    <property type="entry name" value="Multiheme cytochromes"/>
    <property type="match status" value="1"/>
</dbReference>
<keyword evidence="4" id="KW-0067">ATP-binding</keyword>
<dbReference type="InterPro" id="IPR013126">
    <property type="entry name" value="Hsp_70_fam"/>
</dbReference>
<comment type="caution">
    <text evidence="9">The sequence shown here is derived from an EMBL/GenBank/DDBJ whole genome shotgun (WGS) entry which is preliminary data.</text>
</comment>
<dbReference type="Pfam" id="PF12773">
    <property type="entry name" value="DZR"/>
    <property type="match status" value="1"/>
</dbReference>
<dbReference type="InterPro" id="IPR043129">
    <property type="entry name" value="ATPase_NBD"/>
</dbReference>
<dbReference type="EMBL" id="JBEUKS010000014">
    <property type="protein sequence ID" value="MFC1442793.1"/>
    <property type="molecule type" value="Genomic_DNA"/>
</dbReference>
<dbReference type="PROSITE" id="PS00297">
    <property type="entry name" value="HSP70_1"/>
    <property type="match status" value="1"/>
</dbReference>
<evidence type="ECO:0000256" key="5">
    <source>
        <dbReference type="ARBA" id="ARBA00023016"/>
    </source>
</evidence>
<keyword evidence="6" id="KW-0143">Chaperone</keyword>